<gene>
    <name evidence="3" type="ORF">METZ01_LOCUS104986</name>
</gene>
<evidence type="ECO:0008006" key="4">
    <source>
        <dbReference type="Google" id="ProtNLM"/>
    </source>
</evidence>
<dbReference type="NCBIfam" id="TIGR00654">
    <property type="entry name" value="PhzF_family"/>
    <property type="match status" value="1"/>
</dbReference>
<dbReference type="PANTHER" id="PTHR13774">
    <property type="entry name" value="PHENAZINE BIOSYNTHESIS PROTEIN"/>
    <property type="match status" value="1"/>
</dbReference>
<dbReference type="PANTHER" id="PTHR13774:SF17">
    <property type="entry name" value="PHENAZINE BIOSYNTHESIS-LIKE DOMAIN-CONTAINING PROTEIN"/>
    <property type="match status" value="1"/>
</dbReference>
<proteinExistence type="inferred from homology"/>
<accession>A0A381WI54</accession>
<dbReference type="Pfam" id="PF02567">
    <property type="entry name" value="PhzC-PhzF"/>
    <property type="match status" value="1"/>
</dbReference>
<dbReference type="PIRSF" id="PIRSF016184">
    <property type="entry name" value="PhzC_PhzF"/>
    <property type="match status" value="1"/>
</dbReference>
<keyword evidence="2" id="KW-0413">Isomerase</keyword>
<dbReference type="EMBL" id="UINC01011872">
    <property type="protein sequence ID" value="SVA52132.1"/>
    <property type="molecule type" value="Genomic_DNA"/>
</dbReference>
<sequence length="269" mass="28720">MSNIDFIQVDAFTDQPFRGNPAAVVVLDGPVDELWMQSVANEMNLSETAFCHPSGNHGGRRATEWDLRWFTPVSEVDLCGHATLATAHVLASEHEITGEIGFHTRSGRLSAVSGDYGIRLDFPVDLIETHDVTQAMGDAVGTEVVAAGRGATDLLLEVVTAAEVRQCSPDIGIIGELAPRGVIVTSACDDREHVDVVSRFFAPNGGIVEDPVTGSAHTTLAAWWTPRLGLAFRAEQASARGGEMDVELVGERVHLTGRAVTVARGILLT</sequence>
<protein>
    <recommendedName>
        <fullName evidence="4">Oxidoreductase</fullName>
    </recommendedName>
</protein>
<dbReference type="GO" id="GO:0005737">
    <property type="term" value="C:cytoplasm"/>
    <property type="evidence" value="ECO:0007669"/>
    <property type="project" value="TreeGrafter"/>
</dbReference>
<dbReference type="Gene3D" id="3.10.310.10">
    <property type="entry name" value="Diaminopimelate Epimerase, Chain A, domain 1"/>
    <property type="match status" value="2"/>
</dbReference>
<dbReference type="AlphaFoldDB" id="A0A381WI54"/>
<reference evidence="3" key="1">
    <citation type="submission" date="2018-05" db="EMBL/GenBank/DDBJ databases">
        <authorList>
            <person name="Lanie J.A."/>
            <person name="Ng W.-L."/>
            <person name="Kazmierczak K.M."/>
            <person name="Andrzejewski T.M."/>
            <person name="Davidsen T.M."/>
            <person name="Wayne K.J."/>
            <person name="Tettelin H."/>
            <person name="Glass J.I."/>
            <person name="Rusch D."/>
            <person name="Podicherti R."/>
            <person name="Tsui H.-C.T."/>
            <person name="Winkler M.E."/>
        </authorList>
    </citation>
    <scope>NUCLEOTIDE SEQUENCE</scope>
</reference>
<evidence type="ECO:0000313" key="3">
    <source>
        <dbReference type="EMBL" id="SVA52132.1"/>
    </source>
</evidence>
<comment type="similarity">
    <text evidence="1">Belongs to the PhzF family.</text>
</comment>
<dbReference type="InterPro" id="IPR003719">
    <property type="entry name" value="Phenazine_PhzF-like"/>
</dbReference>
<dbReference type="SUPFAM" id="SSF54506">
    <property type="entry name" value="Diaminopimelate epimerase-like"/>
    <property type="match status" value="1"/>
</dbReference>
<dbReference type="GO" id="GO:0016853">
    <property type="term" value="F:isomerase activity"/>
    <property type="evidence" value="ECO:0007669"/>
    <property type="project" value="UniProtKB-KW"/>
</dbReference>
<evidence type="ECO:0000256" key="1">
    <source>
        <dbReference type="ARBA" id="ARBA00008270"/>
    </source>
</evidence>
<name>A0A381WI54_9ZZZZ</name>
<evidence type="ECO:0000256" key="2">
    <source>
        <dbReference type="ARBA" id="ARBA00023235"/>
    </source>
</evidence>
<organism evidence="3">
    <name type="scientific">marine metagenome</name>
    <dbReference type="NCBI Taxonomy" id="408172"/>
    <lineage>
        <taxon>unclassified sequences</taxon>
        <taxon>metagenomes</taxon>
        <taxon>ecological metagenomes</taxon>
    </lineage>
</organism>